<accession>A0A1G1VBI0</accession>
<organism evidence="2 3">
    <name type="scientific">Candidatus Blackburnbacteria bacterium RIFCSPLOWO2_01_FULL_40_20</name>
    <dbReference type="NCBI Taxonomy" id="1797519"/>
    <lineage>
        <taxon>Bacteria</taxon>
        <taxon>Candidatus Blackburniibacteriota</taxon>
    </lineage>
</organism>
<gene>
    <name evidence="2" type="ORF">A3A77_00175</name>
</gene>
<dbReference type="InterPro" id="IPR035093">
    <property type="entry name" value="RelE/ParE_toxin_dom_sf"/>
</dbReference>
<dbReference type="InterPro" id="IPR052747">
    <property type="entry name" value="TA_system_RelE_toxin"/>
</dbReference>
<dbReference type="InterPro" id="IPR007712">
    <property type="entry name" value="RelE/ParE_toxin"/>
</dbReference>
<evidence type="ECO:0008006" key="4">
    <source>
        <dbReference type="Google" id="ProtNLM"/>
    </source>
</evidence>
<evidence type="ECO:0000313" key="3">
    <source>
        <dbReference type="Proteomes" id="UP000178659"/>
    </source>
</evidence>
<dbReference type="PANTHER" id="PTHR38813:SF1">
    <property type="entry name" value="TOXIN RELE1-RELATED"/>
    <property type="match status" value="1"/>
</dbReference>
<proteinExistence type="predicted"/>
<evidence type="ECO:0000256" key="1">
    <source>
        <dbReference type="ARBA" id="ARBA00022649"/>
    </source>
</evidence>
<dbReference type="Proteomes" id="UP000178659">
    <property type="component" value="Unassembled WGS sequence"/>
</dbReference>
<dbReference type="EMBL" id="MHCC01000025">
    <property type="protein sequence ID" value="OGY12696.1"/>
    <property type="molecule type" value="Genomic_DNA"/>
</dbReference>
<dbReference type="AlphaFoldDB" id="A0A1G1VBI0"/>
<name>A0A1G1VBI0_9BACT</name>
<evidence type="ECO:0000313" key="2">
    <source>
        <dbReference type="EMBL" id="OGY12696.1"/>
    </source>
</evidence>
<dbReference type="Gene3D" id="3.30.2310.20">
    <property type="entry name" value="RelE-like"/>
    <property type="match status" value="1"/>
</dbReference>
<dbReference type="PANTHER" id="PTHR38813">
    <property type="match status" value="1"/>
</dbReference>
<dbReference type="SUPFAM" id="SSF143011">
    <property type="entry name" value="RelE-like"/>
    <property type="match status" value="1"/>
</dbReference>
<dbReference type="Pfam" id="PF05016">
    <property type="entry name" value="ParE_toxin"/>
    <property type="match status" value="1"/>
</dbReference>
<comment type="caution">
    <text evidence="2">The sequence shown here is derived from an EMBL/GenBank/DDBJ whole genome shotgun (WGS) entry which is preliminary data.</text>
</comment>
<protein>
    <recommendedName>
        <fullName evidence="4">Plasmid stabilization protein</fullName>
    </recommendedName>
</protein>
<keyword evidence="1" id="KW-1277">Toxin-antitoxin system</keyword>
<sequence>MKITFTKSSEKELLGVERKLGQRIFRKISTLATNPYQTGSVKLKGSESYRIRIGDFRVVYAIDKENKEVTIIKVEHRKEVYR</sequence>
<reference evidence="2 3" key="1">
    <citation type="journal article" date="2016" name="Nat. Commun.">
        <title>Thousands of microbial genomes shed light on interconnected biogeochemical processes in an aquifer system.</title>
        <authorList>
            <person name="Anantharaman K."/>
            <person name="Brown C.T."/>
            <person name="Hug L.A."/>
            <person name="Sharon I."/>
            <person name="Castelle C.J."/>
            <person name="Probst A.J."/>
            <person name="Thomas B.C."/>
            <person name="Singh A."/>
            <person name="Wilkins M.J."/>
            <person name="Karaoz U."/>
            <person name="Brodie E.L."/>
            <person name="Williams K.H."/>
            <person name="Hubbard S.S."/>
            <person name="Banfield J.F."/>
        </authorList>
    </citation>
    <scope>NUCLEOTIDE SEQUENCE [LARGE SCALE GENOMIC DNA]</scope>
</reference>